<feature type="signal peptide" evidence="2">
    <location>
        <begin position="1"/>
        <end position="18"/>
    </location>
</feature>
<evidence type="ECO:0000313" key="4">
    <source>
        <dbReference type="Proteomes" id="UP001314263"/>
    </source>
</evidence>
<proteinExistence type="predicted"/>
<feature type="chain" id="PRO_5043819034" evidence="2">
    <location>
        <begin position="19"/>
        <end position="333"/>
    </location>
</feature>
<accession>A0AAV1I7U4</accession>
<sequence length="333" mass="36879">MKIHTSAVLLLSCLVAYAEHIPADAEWEKGPYITSFDGRLFRFSGRPASYYSLISTDDYQITMKFNHNGTHIEGVGLEHEEHRVIININAHNSLEVFMDGLQLKMRPAETQQQHVLDDLGGSSVFSLSWDLQFPELGNTAEITTAFMRVVVWLSPEAFSAEGGARRAPYLNFDAQLLQPPVSGVIEGIVGEGYQRLVSGEKEEDDLQFHALAADYEMASYFKAMHPLAFAGGLGSRIAQGDDDEGRPTRSLLRVGARRRSSRPSFPMHGGVAHHGVRRYAKAVDRERKARKLADKDGMGGLVAHAGNLQLDRPERGAQGSRSHHHSSRQSLFS</sequence>
<evidence type="ECO:0000256" key="1">
    <source>
        <dbReference type="SAM" id="MobiDB-lite"/>
    </source>
</evidence>
<gene>
    <name evidence="3" type="ORF">CVIRNUC_006302</name>
</gene>
<dbReference type="Proteomes" id="UP001314263">
    <property type="component" value="Unassembled WGS sequence"/>
</dbReference>
<evidence type="ECO:0000313" key="3">
    <source>
        <dbReference type="EMBL" id="CAK0783107.1"/>
    </source>
</evidence>
<evidence type="ECO:0000256" key="2">
    <source>
        <dbReference type="SAM" id="SignalP"/>
    </source>
</evidence>
<reference evidence="3 4" key="1">
    <citation type="submission" date="2023-10" db="EMBL/GenBank/DDBJ databases">
        <authorList>
            <person name="Maclean D."/>
            <person name="Macfadyen A."/>
        </authorList>
    </citation>
    <scope>NUCLEOTIDE SEQUENCE [LARGE SCALE GENOMIC DNA]</scope>
</reference>
<protein>
    <submittedName>
        <fullName evidence="3">Uncharacterized protein</fullName>
    </submittedName>
</protein>
<feature type="region of interest" description="Disordered" evidence="1">
    <location>
        <begin position="295"/>
        <end position="333"/>
    </location>
</feature>
<dbReference type="AlphaFoldDB" id="A0AAV1I7U4"/>
<comment type="caution">
    <text evidence="3">The sequence shown here is derived from an EMBL/GenBank/DDBJ whole genome shotgun (WGS) entry which is preliminary data.</text>
</comment>
<keyword evidence="4" id="KW-1185">Reference proteome</keyword>
<name>A0AAV1I7U4_9CHLO</name>
<keyword evidence="2" id="KW-0732">Signal</keyword>
<dbReference type="EMBL" id="CAUYUE010000008">
    <property type="protein sequence ID" value="CAK0783107.1"/>
    <property type="molecule type" value="Genomic_DNA"/>
</dbReference>
<organism evidence="3 4">
    <name type="scientific">Coccomyxa viridis</name>
    <dbReference type="NCBI Taxonomy" id="1274662"/>
    <lineage>
        <taxon>Eukaryota</taxon>
        <taxon>Viridiplantae</taxon>
        <taxon>Chlorophyta</taxon>
        <taxon>core chlorophytes</taxon>
        <taxon>Trebouxiophyceae</taxon>
        <taxon>Trebouxiophyceae incertae sedis</taxon>
        <taxon>Coccomyxaceae</taxon>
        <taxon>Coccomyxa</taxon>
    </lineage>
</organism>